<evidence type="ECO:0000313" key="8">
    <source>
        <dbReference type="EMBL" id="JAE03744.1"/>
    </source>
</evidence>
<evidence type="ECO:0008006" key="9">
    <source>
        <dbReference type="Google" id="ProtNLM"/>
    </source>
</evidence>
<feature type="region of interest" description="Disordered" evidence="7">
    <location>
        <begin position="298"/>
        <end position="325"/>
    </location>
</feature>
<reference evidence="8" key="2">
    <citation type="journal article" date="2015" name="Data Brief">
        <title>Shoot transcriptome of the giant reed, Arundo donax.</title>
        <authorList>
            <person name="Barrero R.A."/>
            <person name="Guerrero F.D."/>
            <person name="Moolhuijzen P."/>
            <person name="Goolsby J.A."/>
            <person name="Tidwell J."/>
            <person name="Bellgard S.E."/>
            <person name="Bellgard M.I."/>
        </authorList>
    </citation>
    <scope>NUCLEOTIDE SEQUENCE</scope>
    <source>
        <tissue evidence="8">Shoot tissue taken approximately 20 cm above the soil surface</tissue>
    </source>
</reference>
<evidence type="ECO:0000256" key="2">
    <source>
        <dbReference type="ARBA" id="ARBA00022473"/>
    </source>
</evidence>
<feature type="coiled-coil region" evidence="6">
    <location>
        <begin position="166"/>
        <end position="211"/>
    </location>
</feature>
<feature type="coiled-coil region" evidence="6">
    <location>
        <begin position="240"/>
        <end position="267"/>
    </location>
</feature>
<organism evidence="8">
    <name type="scientific">Arundo donax</name>
    <name type="common">Giant reed</name>
    <name type="synonym">Donax arundinaceus</name>
    <dbReference type="NCBI Taxonomy" id="35708"/>
    <lineage>
        <taxon>Eukaryota</taxon>
        <taxon>Viridiplantae</taxon>
        <taxon>Streptophyta</taxon>
        <taxon>Embryophyta</taxon>
        <taxon>Tracheophyta</taxon>
        <taxon>Spermatophyta</taxon>
        <taxon>Magnoliopsida</taxon>
        <taxon>Liliopsida</taxon>
        <taxon>Poales</taxon>
        <taxon>Poaceae</taxon>
        <taxon>PACMAD clade</taxon>
        <taxon>Arundinoideae</taxon>
        <taxon>Arundineae</taxon>
        <taxon>Arundo</taxon>
    </lineage>
</organism>
<dbReference type="AlphaFoldDB" id="A0A0A9EXP0"/>
<evidence type="ECO:0000256" key="5">
    <source>
        <dbReference type="ARBA" id="ARBA00023089"/>
    </source>
</evidence>
<evidence type="ECO:0000256" key="1">
    <source>
        <dbReference type="ARBA" id="ARBA00005405"/>
    </source>
</evidence>
<keyword evidence="5" id="KW-0287">Flowering</keyword>
<comment type="similarity">
    <text evidence="1">Belongs to the FLX family.</text>
</comment>
<dbReference type="EMBL" id="GBRH01194152">
    <property type="protein sequence ID" value="JAE03744.1"/>
    <property type="molecule type" value="Transcribed_RNA"/>
</dbReference>
<keyword evidence="3" id="KW-0221">Differentiation</keyword>
<keyword evidence="4 6" id="KW-0175">Coiled coil</keyword>
<dbReference type="GO" id="GO:0030154">
    <property type="term" value="P:cell differentiation"/>
    <property type="evidence" value="ECO:0007669"/>
    <property type="project" value="UniProtKB-KW"/>
</dbReference>
<dbReference type="PANTHER" id="PTHR33405:SF20">
    <property type="entry name" value="PROTEIN FLX-LIKE 3"/>
    <property type="match status" value="1"/>
</dbReference>
<evidence type="ECO:0000256" key="3">
    <source>
        <dbReference type="ARBA" id="ARBA00022782"/>
    </source>
</evidence>
<name>A0A0A9EXP0_ARUDO</name>
<evidence type="ECO:0000256" key="4">
    <source>
        <dbReference type="ARBA" id="ARBA00023054"/>
    </source>
</evidence>
<reference evidence="8" key="1">
    <citation type="submission" date="2014-09" db="EMBL/GenBank/DDBJ databases">
        <authorList>
            <person name="Magalhaes I.L.F."/>
            <person name="Oliveira U."/>
            <person name="Santos F.R."/>
            <person name="Vidigal T.H.D.A."/>
            <person name="Brescovit A.D."/>
            <person name="Santos A.J."/>
        </authorList>
    </citation>
    <scope>NUCLEOTIDE SEQUENCE</scope>
    <source>
        <tissue evidence="8">Shoot tissue taken approximately 20 cm above the soil surface</tissue>
    </source>
</reference>
<sequence length="325" mass="37599">MSERGRLPRRLIDDRRGYPEVRVVDDRRGYSDICVVEDRRPYDIRVVEDRRPYPGIRVVDDHRGYPDIREGPHMRGAPRPHPAILEEELELQEVGLRRLLADNRALVEERNVLHRDIQAGKDEVRHLNMIIADISTEKEDYISKLVDKRRKLEAELRANEPLRDEVVQLRGEIEKLVADRKELSSEAASLMEELTREKSGKQQQIPMLRAEIDGLRQELIRVRTACALEQKGNFELVEQRKAMEKNMNSMAQDIDQMRAELAKFEVRPFGTGGTYGMQMGSPEVTFATPYGDSYNIHAGVSEKGPLHPPESTSWSSYDKNRLQYR</sequence>
<protein>
    <recommendedName>
        <fullName evidence="9">Protein FLX-like 3</fullName>
    </recommendedName>
</protein>
<dbReference type="PANTHER" id="PTHR33405">
    <property type="entry name" value="PROTEIN FLX-LIKE 2"/>
    <property type="match status" value="1"/>
</dbReference>
<keyword evidence="2" id="KW-0217">Developmental protein</keyword>
<evidence type="ECO:0000256" key="6">
    <source>
        <dbReference type="SAM" id="Coils"/>
    </source>
</evidence>
<dbReference type="GO" id="GO:0009908">
    <property type="term" value="P:flower development"/>
    <property type="evidence" value="ECO:0007669"/>
    <property type="project" value="UniProtKB-KW"/>
</dbReference>
<evidence type="ECO:0000256" key="7">
    <source>
        <dbReference type="SAM" id="MobiDB-lite"/>
    </source>
</evidence>
<accession>A0A0A9EXP0</accession>
<dbReference type="InterPro" id="IPR040353">
    <property type="entry name" value="FLX/FLX-like"/>
</dbReference>
<proteinExistence type="inferred from homology"/>